<accession>A0A198A445</accession>
<dbReference type="SMART" id="SM00900">
    <property type="entry name" value="FMN_bind"/>
    <property type="match status" value="1"/>
</dbReference>
<dbReference type="Pfam" id="PF04205">
    <property type="entry name" value="FMN_bind"/>
    <property type="match status" value="1"/>
</dbReference>
<feature type="domain" description="FMN-binding" evidence="1">
    <location>
        <begin position="67"/>
        <end position="138"/>
    </location>
</feature>
<organism evidence="2 3">
    <name type="scientific">Paenibacillus oryzisoli</name>
    <dbReference type="NCBI Taxonomy" id="1850517"/>
    <lineage>
        <taxon>Bacteria</taxon>
        <taxon>Bacillati</taxon>
        <taxon>Bacillota</taxon>
        <taxon>Bacilli</taxon>
        <taxon>Bacillales</taxon>
        <taxon>Paenibacillaceae</taxon>
        <taxon>Paenibacillus</taxon>
    </lineage>
</organism>
<evidence type="ECO:0000259" key="1">
    <source>
        <dbReference type="SMART" id="SM00900"/>
    </source>
</evidence>
<dbReference type="EMBL" id="LYPB01000078">
    <property type="protein sequence ID" value="OAS15897.1"/>
    <property type="molecule type" value="Genomic_DNA"/>
</dbReference>
<sequence>MAKMDKKWVVLCTTAIGVMYGAGYITTETQATLSQPLQQIQTNTHVVSSQVKSQYKNGTFEGSGSNRRGSIGVKVSISNDKITDVEISHFAMHYSEKDVVGLPEEVIQKQSAQVENVSGATYSTQAFQDAIENALTQARNA</sequence>
<dbReference type="InterPro" id="IPR007329">
    <property type="entry name" value="FMN-bd"/>
</dbReference>
<comment type="caution">
    <text evidence="2">The sequence shown here is derived from an EMBL/GenBank/DDBJ whole genome shotgun (WGS) entry which is preliminary data.</text>
</comment>
<keyword evidence="3" id="KW-1185">Reference proteome</keyword>
<proteinExistence type="predicted"/>
<evidence type="ECO:0000313" key="2">
    <source>
        <dbReference type="EMBL" id="OAS15897.1"/>
    </source>
</evidence>
<name>A0A198A445_9BACL</name>
<protein>
    <submittedName>
        <fullName evidence="2">FMN-binding protein</fullName>
    </submittedName>
</protein>
<dbReference type="Gene3D" id="3.90.1010.20">
    <property type="match status" value="1"/>
</dbReference>
<evidence type="ECO:0000313" key="3">
    <source>
        <dbReference type="Proteomes" id="UP000078454"/>
    </source>
</evidence>
<dbReference type="OrthoDB" id="2375608at2"/>
<reference evidence="2 3" key="1">
    <citation type="submission" date="2016-05" db="EMBL/GenBank/DDBJ databases">
        <title>Paenibacillus sp. 1ZS3-15 nov., isolated from the rhizosphere soil.</title>
        <authorList>
            <person name="Zhang X.X."/>
            <person name="Zhang J."/>
        </authorList>
    </citation>
    <scope>NUCLEOTIDE SEQUENCE [LARGE SCALE GENOMIC DNA]</scope>
    <source>
        <strain evidence="2 3">1ZS3-15</strain>
    </source>
</reference>
<dbReference type="GO" id="GO:0010181">
    <property type="term" value="F:FMN binding"/>
    <property type="evidence" value="ECO:0007669"/>
    <property type="project" value="InterPro"/>
</dbReference>
<dbReference type="Proteomes" id="UP000078454">
    <property type="component" value="Unassembled WGS sequence"/>
</dbReference>
<dbReference type="STRING" id="1850517.A8708_09395"/>
<dbReference type="RefSeq" id="WP_068667745.1">
    <property type="nucleotide sequence ID" value="NZ_LYPB01000078.1"/>
</dbReference>
<dbReference type="AlphaFoldDB" id="A0A198A445"/>
<gene>
    <name evidence="2" type="ORF">A8708_09395</name>
</gene>
<dbReference type="GO" id="GO:0016020">
    <property type="term" value="C:membrane"/>
    <property type="evidence" value="ECO:0007669"/>
    <property type="project" value="InterPro"/>
</dbReference>